<dbReference type="PANTHER" id="PTHR30055">
    <property type="entry name" value="HTH-TYPE TRANSCRIPTIONAL REGULATOR RUTR"/>
    <property type="match status" value="1"/>
</dbReference>
<dbReference type="Pfam" id="PF00440">
    <property type="entry name" value="TetR_N"/>
    <property type="match status" value="1"/>
</dbReference>
<dbReference type="AlphaFoldDB" id="X0VJR4"/>
<protein>
    <recommendedName>
        <fullName evidence="4">HTH tetR-type domain-containing protein</fullName>
    </recommendedName>
</protein>
<dbReference type="Pfam" id="PF17932">
    <property type="entry name" value="TetR_C_24"/>
    <property type="match status" value="1"/>
</dbReference>
<dbReference type="InterPro" id="IPR009057">
    <property type="entry name" value="Homeodomain-like_sf"/>
</dbReference>
<sequence>MTTAQRRARERARRQQEILEAAKEVFFEKGIHRATVDDVAAQAEVSKGTVYLYFQSKESILAHLLLEGLSILLPQLEAAYAPQEPLSADKRLRQLVEAYCQFAHTYPHYLRLLLALDRGRFQERVSAEVYQEILTESTRGLKLVAKAIRQGTEEGVFTADDPLLTAGVLWGALNGALNLMANPVRREMILVEPEAVFDATFELFLRGLQAHNR</sequence>
<dbReference type="PANTHER" id="PTHR30055:SF212">
    <property type="entry name" value="TETR-FAMILY FAMILY TRANSCRIPTIONAL REGULATOR"/>
    <property type="match status" value="1"/>
</dbReference>
<evidence type="ECO:0000256" key="3">
    <source>
        <dbReference type="ARBA" id="ARBA00023163"/>
    </source>
</evidence>
<keyword evidence="1" id="KW-0805">Transcription regulation</keyword>
<evidence type="ECO:0000256" key="1">
    <source>
        <dbReference type="ARBA" id="ARBA00023015"/>
    </source>
</evidence>
<dbReference type="InterPro" id="IPR050109">
    <property type="entry name" value="HTH-type_TetR-like_transc_reg"/>
</dbReference>
<evidence type="ECO:0000313" key="5">
    <source>
        <dbReference type="EMBL" id="GAG18504.1"/>
    </source>
</evidence>
<dbReference type="SUPFAM" id="SSF46689">
    <property type="entry name" value="Homeodomain-like"/>
    <property type="match status" value="1"/>
</dbReference>
<reference evidence="5" key="1">
    <citation type="journal article" date="2014" name="Front. Microbiol.">
        <title>High frequency of phylogenetically diverse reductive dehalogenase-homologous genes in deep subseafloor sedimentary metagenomes.</title>
        <authorList>
            <person name="Kawai M."/>
            <person name="Futagami T."/>
            <person name="Toyoda A."/>
            <person name="Takaki Y."/>
            <person name="Nishi S."/>
            <person name="Hori S."/>
            <person name="Arai W."/>
            <person name="Tsubouchi T."/>
            <person name="Morono Y."/>
            <person name="Uchiyama I."/>
            <person name="Ito T."/>
            <person name="Fujiyama A."/>
            <person name="Inagaki F."/>
            <person name="Takami H."/>
        </authorList>
    </citation>
    <scope>NUCLEOTIDE SEQUENCE</scope>
    <source>
        <strain evidence="5">Expedition CK06-06</strain>
    </source>
</reference>
<keyword evidence="3" id="KW-0804">Transcription</keyword>
<dbReference type="FunFam" id="1.10.10.60:FF:000141">
    <property type="entry name" value="TetR family transcriptional regulator"/>
    <property type="match status" value="1"/>
</dbReference>
<dbReference type="InterPro" id="IPR036271">
    <property type="entry name" value="Tet_transcr_reg_TetR-rel_C_sf"/>
</dbReference>
<feature type="domain" description="HTH tetR-type" evidence="4">
    <location>
        <begin position="12"/>
        <end position="72"/>
    </location>
</feature>
<proteinExistence type="predicted"/>
<name>X0VJR4_9ZZZZ</name>
<evidence type="ECO:0000259" key="4">
    <source>
        <dbReference type="PROSITE" id="PS50977"/>
    </source>
</evidence>
<evidence type="ECO:0000256" key="2">
    <source>
        <dbReference type="ARBA" id="ARBA00023125"/>
    </source>
</evidence>
<dbReference type="InterPro" id="IPR001647">
    <property type="entry name" value="HTH_TetR"/>
</dbReference>
<dbReference type="GO" id="GO:0000976">
    <property type="term" value="F:transcription cis-regulatory region binding"/>
    <property type="evidence" value="ECO:0007669"/>
    <property type="project" value="TreeGrafter"/>
</dbReference>
<dbReference type="InterPro" id="IPR041490">
    <property type="entry name" value="KstR2_TetR_C"/>
</dbReference>
<dbReference type="GO" id="GO:0003700">
    <property type="term" value="F:DNA-binding transcription factor activity"/>
    <property type="evidence" value="ECO:0007669"/>
    <property type="project" value="TreeGrafter"/>
</dbReference>
<organism evidence="5">
    <name type="scientific">marine sediment metagenome</name>
    <dbReference type="NCBI Taxonomy" id="412755"/>
    <lineage>
        <taxon>unclassified sequences</taxon>
        <taxon>metagenomes</taxon>
        <taxon>ecological metagenomes</taxon>
    </lineage>
</organism>
<dbReference type="SUPFAM" id="SSF48498">
    <property type="entry name" value="Tetracyclin repressor-like, C-terminal domain"/>
    <property type="match status" value="1"/>
</dbReference>
<dbReference type="Gene3D" id="1.10.10.60">
    <property type="entry name" value="Homeodomain-like"/>
    <property type="match status" value="1"/>
</dbReference>
<dbReference type="InterPro" id="IPR023772">
    <property type="entry name" value="DNA-bd_HTH_TetR-type_CS"/>
</dbReference>
<dbReference type="EMBL" id="BARS01034108">
    <property type="protein sequence ID" value="GAG18504.1"/>
    <property type="molecule type" value="Genomic_DNA"/>
</dbReference>
<comment type="caution">
    <text evidence="5">The sequence shown here is derived from an EMBL/GenBank/DDBJ whole genome shotgun (WGS) entry which is preliminary data.</text>
</comment>
<accession>X0VJR4</accession>
<dbReference type="PROSITE" id="PS50977">
    <property type="entry name" value="HTH_TETR_2"/>
    <property type="match status" value="1"/>
</dbReference>
<dbReference type="PROSITE" id="PS01081">
    <property type="entry name" value="HTH_TETR_1"/>
    <property type="match status" value="1"/>
</dbReference>
<dbReference type="Gene3D" id="1.10.357.10">
    <property type="entry name" value="Tetracycline Repressor, domain 2"/>
    <property type="match status" value="1"/>
</dbReference>
<gene>
    <name evidence="5" type="ORF">S01H1_52743</name>
</gene>
<keyword evidence="2" id="KW-0238">DNA-binding</keyword>
<dbReference type="PRINTS" id="PR00455">
    <property type="entry name" value="HTHTETR"/>
</dbReference>